<evidence type="ECO:0000256" key="2">
    <source>
        <dbReference type="RuleBase" id="RU003633"/>
    </source>
</evidence>
<accession>A0A2T7CNZ2</accession>
<evidence type="ECO:0000259" key="5">
    <source>
        <dbReference type="Pfam" id="PF02797"/>
    </source>
</evidence>
<proteinExistence type="inferred from homology"/>
<dbReference type="PANTHER" id="PTHR11877:SF74">
    <property type="entry name" value="TYPE III POLYKETIDE SYNTHASE B"/>
    <property type="match status" value="1"/>
</dbReference>
<reference evidence="6 7" key="1">
    <citation type="submission" date="2018-04" db="EMBL/GenBank/DDBJ databases">
        <title>WGS assembly of Panicum hallii var. hallii HAL2.</title>
        <authorList>
            <person name="Lovell J."/>
            <person name="Jenkins J."/>
            <person name="Lowry D."/>
            <person name="Mamidi S."/>
            <person name="Sreedasyam A."/>
            <person name="Weng X."/>
            <person name="Barry K."/>
            <person name="Bonette J."/>
            <person name="Campitelli B."/>
            <person name="Daum C."/>
            <person name="Gordon S."/>
            <person name="Gould B."/>
            <person name="Lipzen A."/>
            <person name="MacQueen A."/>
            <person name="Palacio-Mejia J."/>
            <person name="Plott C."/>
            <person name="Shakirov E."/>
            <person name="Shu S."/>
            <person name="Yoshinaga Y."/>
            <person name="Zane M."/>
            <person name="Rokhsar D."/>
            <person name="Grimwood J."/>
            <person name="Schmutz J."/>
            <person name="Juenger T."/>
        </authorList>
    </citation>
    <scope>NUCLEOTIDE SEQUENCE [LARGE SCALE GENOMIC DNA]</scope>
    <source>
        <strain evidence="7">cv. HAL2</strain>
    </source>
</reference>
<dbReference type="CDD" id="cd00831">
    <property type="entry name" value="CHS_like"/>
    <property type="match status" value="1"/>
</dbReference>
<dbReference type="Pfam" id="PF00195">
    <property type="entry name" value="Chal_sti_synt_N"/>
    <property type="match status" value="1"/>
</dbReference>
<evidence type="ECO:0000259" key="4">
    <source>
        <dbReference type="Pfam" id="PF00195"/>
    </source>
</evidence>
<comment type="similarity">
    <text evidence="1 2">Belongs to the thiolase-like superfamily. Chalcone/stilbene synthases family.</text>
</comment>
<evidence type="ECO:0000313" key="7">
    <source>
        <dbReference type="Proteomes" id="UP000244336"/>
    </source>
</evidence>
<dbReference type="Pfam" id="PF02797">
    <property type="entry name" value="Chal_sti_synt_C"/>
    <property type="match status" value="1"/>
</dbReference>
<evidence type="ECO:0008006" key="8">
    <source>
        <dbReference type="Google" id="ProtNLM"/>
    </source>
</evidence>
<dbReference type="AlphaFoldDB" id="A0A2T7CNZ2"/>
<keyword evidence="2" id="KW-0012">Acyltransferase</keyword>
<name>A0A2T7CNZ2_9POAL</name>
<dbReference type="OrthoDB" id="329835at2759"/>
<keyword evidence="2" id="KW-0808">Transferase</keyword>
<feature type="region of interest" description="Disordered" evidence="3">
    <location>
        <begin position="12"/>
        <end position="31"/>
    </location>
</feature>
<evidence type="ECO:0000313" key="6">
    <source>
        <dbReference type="EMBL" id="PUZ45067.1"/>
    </source>
</evidence>
<dbReference type="Gramene" id="PUZ45067">
    <property type="protein sequence ID" value="PUZ45067"/>
    <property type="gene ID" value="GQ55_8G190500"/>
</dbReference>
<dbReference type="InterPro" id="IPR001099">
    <property type="entry name" value="Chalcone/stilbene_synt_N"/>
</dbReference>
<feature type="domain" description="Chalcone/stilbene synthase N-terminal" evidence="4">
    <location>
        <begin position="79"/>
        <end position="292"/>
    </location>
</feature>
<sequence length="461" mass="49411">MHQTCVLPAWCSPSSSPSGRPRAASHSDKKRLDAMAATAAIPARPCIALRRRRIYRTHCLATMASSPQSLSTAINKPQQAQRAAVLAIGTANPANCVPQDEYVDWYFRVTKSDHLTKLKAKMKRICYNSGIKQRYFYHTEDTIRDHPEFIDSALPSLGARQAILASAVPELTAAAATRAIAEWGRPAGDVTHLVFATSSDAHMPGADLRLASLLGLRSSVQRTMVYFHGCSSGSAALRVAKDIAENNRSARVLVACAELTVNFFREAHEDRPETLIMQSLFGDGAGAIILGAVATGGRPADSVVERPLFELVSASQTLIPDTEDAAAGQLADGGLVFRPSPRMPGLLRQLIEQYLVEAVAPLGLGGRWNDLFWAVHPGGPAILDSVEAALALAPGKLAASRRVLREYGNMSGVSVIFVLDELRRRRGELAGGFGVMLGLGPGFTIETMVLRAASGAKRKAL</sequence>
<keyword evidence="7" id="KW-1185">Reference proteome</keyword>
<gene>
    <name evidence="6" type="ORF">GQ55_8G190500</name>
</gene>
<dbReference type="STRING" id="1504633.A0A2T7CNZ2"/>
<dbReference type="GO" id="GO:0010208">
    <property type="term" value="P:pollen wall assembly"/>
    <property type="evidence" value="ECO:0007669"/>
    <property type="project" value="UniProtKB-ARBA"/>
</dbReference>
<feature type="domain" description="Chalcone/stilbene synthase C-terminal" evidence="5">
    <location>
        <begin position="310"/>
        <end position="452"/>
    </location>
</feature>
<dbReference type="GO" id="GO:0016747">
    <property type="term" value="F:acyltransferase activity, transferring groups other than amino-acyl groups"/>
    <property type="evidence" value="ECO:0007669"/>
    <property type="project" value="InterPro"/>
</dbReference>
<dbReference type="InterPro" id="IPR011141">
    <property type="entry name" value="Polyketide_synthase_type-III"/>
</dbReference>
<dbReference type="PANTHER" id="PTHR11877">
    <property type="entry name" value="HYDROXYMETHYLGLUTARYL-COA SYNTHASE"/>
    <property type="match status" value="1"/>
</dbReference>
<dbReference type="Proteomes" id="UP000244336">
    <property type="component" value="Chromosome 8"/>
</dbReference>
<protein>
    <recommendedName>
        <fullName evidence="8">Chalcone/stilbene synthase N-terminal domain-containing protein</fullName>
    </recommendedName>
</protein>
<dbReference type="EMBL" id="CM009756">
    <property type="protein sequence ID" value="PUZ45067.1"/>
    <property type="molecule type" value="Genomic_DNA"/>
</dbReference>
<dbReference type="SUPFAM" id="SSF53901">
    <property type="entry name" value="Thiolase-like"/>
    <property type="match status" value="2"/>
</dbReference>
<dbReference type="FunFam" id="3.40.47.10:FF:000025">
    <property type="entry name" value="Chalcone synthase 2"/>
    <property type="match status" value="1"/>
</dbReference>
<dbReference type="FunFam" id="3.40.47.10:FF:000014">
    <property type="entry name" value="Chalcone synthase 1"/>
    <property type="match status" value="1"/>
</dbReference>
<evidence type="ECO:0000256" key="3">
    <source>
        <dbReference type="SAM" id="MobiDB-lite"/>
    </source>
</evidence>
<dbReference type="Gene3D" id="3.40.47.10">
    <property type="match status" value="2"/>
</dbReference>
<dbReference type="InterPro" id="IPR012328">
    <property type="entry name" value="Chalcone/stilbene_synt_C"/>
</dbReference>
<evidence type="ECO:0000256" key="1">
    <source>
        <dbReference type="ARBA" id="ARBA00005531"/>
    </source>
</evidence>
<organism evidence="6 7">
    <name type="scientific">Panicum hallii var. hallii</name>
    <dbReference type="NCBI Taxonomy" id="1504633"/>
    <lineage>
        <taxon>Eukaryota</taxon>
        <taxon>Viridiplantae</taxon>
        <taxon>Streptophyta</taxon>
        <taxon>Embryophyta</taxon>
        <taxon>Tracheophyta</taxon>
        <taxon>Spermatophyta</taxon>
        <taxon>Magnoliopsida</taxon>
        <taxon>Liliopsida</taxon>
        <taxon>Poales</taxon>
        <taxon>Poaceae</taxon>
        <taxon>PACMAD clade</taxon>
        <taxon>Panicoideae</taxon>
        <taxon>Panicodae</taxon>
        <taxon>Paniceae</taxon>
        <taxon>Panicinae</taxon>
        <taxon>Panicum</taxon>
        <taxon>Panicum sect. Panicum</taxon>
    </lineage>
</organism>
<feature type="compositionally biased region" description="Low complexity" evidence="3">
    <location>
        <begin position="12"/>
        <end position="24"/>
    </location>
</feature>
<dbReference type="GO" id="GO:0030639">
    <property type="term" value="P:polyketide biosynthetic process"/>
    <property type="evidence" value="ECO:0007669"/>
    <property type="project" value="TreeGrafter"/>
</dbReference>
<dbReference type="InterPro" id="IPR016039">
    <property type="entry name" value="Thiolase-like"/>
</dbReference>